<dbReference type="PANTHER" id="PTHR20855">
    <property type="entry name" value="ADIPOR/PROGESTIN RECEPTOR-RELATED"/>
    <property type="match status" value="1"/>
</dbReference>
<evidence type="ECO:0000313" key="8">
    <source>
        <dbReference type="EMBL" id="MFD2698685.1"/>
    </source>
</evidence>
<evidence type="ECO:0000256" key="5">
    <source>
        <dbReference type="ARBA" id="ARBA00022989"/>
    </source>
</evidence>
<evidence type="ECO:0000256" key="2">
    <source>
        <dbReference type="ARBA" id="ARBA00008488"/>
    </source>
</evidence>
<gene>
    <name evidence="8" type="ORF">ACFSQ0_11840</name>
</gene>
<feature type="transmembrane region" description="Helical" evidence="7">
    <location>
        <begin position="88"/>
        <end position="111"/>
    </location>
</feature>
<name>A0ABW5SH24_9FLAO</name>
<dbReference type="InterPro" id="IPR004254">
    <property type="entry name" value="AdipoR/HlyIII-related"/>
</dbReference>
<dbReference type="RefSeq" id="WP_379048522.1">
    <property type="nucleotide sequence ID" value="NZ_JBHULZ010000041.1"/>
</dbReference>
<evidence type="ECO:0000256" key="4">
    <source>
        <dbReference type="ARBA" id="ARBA00022692"/>
    </source>
</evidence>
<dbReference type="EMBL" id="JBHULZ010000041">
    <property type="protein sequence ID" value="MFD2698685.1"/>
    <property type="molecule type" value="Genomic_DNA"/>
</dbReference>
<protein>
    <submittedName>
        <fullName evidence="8">Hemolysin III family protein</fullName>
    </submittedName>
</protein>
<feature type="transmembrane region" description="Helical" evidence="7">
    <location>
        <begin position="198"/>
        <end position="219"/>
    </location>
</feature>
<keyword evidence="6 7" id="KW-0472">Membrane</keyword>
<feature type="transmembrane region" description="Helical" evidence="7">
    <location>
        <begin position="142"/>
        <end position="159"/>
    </location>
</feature>
<sequence length="221" mass="24866">MKTSSRKIHHHPSYYSKKEEQLNVVSHGLGLILSLIGFCFLLHKSIQLNQFDILAAYTIYGFSLILLYAASTAYHYAKDRKLRYQLNILDHAAIFVLIAGTYTPFTLLALPESTGQSILYLVWGIALLGVILKLFFTGRFNIVSTLLYVGMGWIILLVYEPLNAALSQEGLFLLFAGGAAYTIGAILYSIPKLPFHHAIFHVFVLLGSLFHFLCIYNYLPI</sequence>
<feature type="transmembrane region" description="Helical" evidence="7">
    <location>
        <begin position="21"/>
        <end position="43"/>
    </location>
</feature>
<feature type="transmembrane region" description="Helical" evidence="7">
    <location>
        <begin position="171"/>
        <end position="191"/>
    </location>
</feature>
<keyword evidence="4 7" id="KW-0812">Transmembrane</keyword>
<comment type="similarity">
    <text evidence="2">Belongs to the UPF0073 (Hly-III) family.</text>
</comment>
<dbReference type="Proteomes" id="UP001597357">
    <property type="component" value="Unassembled WGS sequence"/>
</dbReference>
<evidence type="ECO:0000256" key="1">
    <source>
        <dbReference type="ARBA" id="ARBA00004651"/>
    </source>
</evidence>
<keyword evidence="3" id="KW-1003">Cell membrane</keyword>
<evidence type="ECO:0000256" key="7">
    <source>
        <dbReference type="SAM" id="Phobius"/>
    </source>
</evidence>
<keyword evidence="9" id="KW-1185">Reference proteome</keyword>
<organism evidence="8 9">
    <name type="scientific">Mesonia sediminis</name>
    <dbReference type="NCBI Taxonomy" id="1703946"/>
    <lineage>
        <taxon>Bacteria</taxon>
        <taxon>Pseudomonadati</taxon>
        <taxon>Bacteroidota</taxon>
        <taxon>Flavobacteriia</taxon>
        <taxon>Flavobacteriales</taxon>
        <taxon>Flavobacteriaceae</taxon>
        <taxon>Mesonia</taxon>
    </lineage>
</organism>
<keyword evidence="5 7" id="KW-1133">Transmembrane helix</keyword>
<reference evidence="9" key="1">
    <citation type="journal article" date="2019" name="Int. J. Syst. Evol. Microbiol.">
        <title>The Global Catalogue of Microorganisms (GCM) 10K type strain sequencing project: providing services to taxonomists for standard genome sequencing and annotation.</title>
        <authorList>
            <consortium name="The Broad Institute Genomics Platform"/>
            <consortium name="The Broad Institute Genome Sequencing Center for Infectious Disease"/>
            <person name="Wu L."/>
            <person name="Ma J."/>
        </authorList>
    </citation>
    <scope>NUCLEOTIDE SEQUENCE [LARGE SCALE GENOMIC DNA]</scope>
    <source>
        <strain evidence="9">KCTC 42255</strain>
    </source>
</reference>
<evidence type="ECO:0000313" key="9">
    <source>
        <dbReference type="Proteomes" id="UP001597357"/>
    </source>
</evidence>
<evidence type="ECO:0000256" key="3">
    <source>
        <dbReference type="ARBA" id="ARBA00022475"/>
    </source>
</evidence>
<accession>A0ABW5SH24</accession>
<dbReference type="InterPro" id="IPR005744">
    <property type="entry name" value="Hy-lIII"/>
</dbReference>
<dbReference type="NCBIfam" id="TIGR01065">
    <property type="entry name" value="hlyIII"/>
    <property type="match status" value="1"/>
</dbReference>
<dbReference type="Pfam" id="PF03006">
    <property type="entry name" value="HlyIII"/>
    <property type="match status" value="1"/>
</dbReference>
<feature type="transmembrane region" description="Helical" evidence="7">
    <location>
        <begin position="55"/>
        <end position="76"/>
    </location>
</feature>
<dbReference type="PANTHER" id="PTHR20855:SF3">
    <property type="entry name" value="LD03007P"/>
    <property type="match status" value="1"/>
</dbReference>
<feature type="transmembrane region" description="Helical" evidence="7">
    <location>
        <begin position="117"/>
        <end position="135"/>
    </location>
</feature>
<comment type="caution">
    <text evidence="8">The sequence shown here is derived from an EMBL/GenBank/DDBJ whole genome shotgun (WGS) entry which is preliminary data.</text>
</comment>
<comment type="subcellular location">
    <subcellularLocation>
        <location evidence="1">Cell membrane</location>
        <topology evidence="1">Multi-pass membrane protein</topology>
    </subcellularLocation>
</comment>
<proteinExistence type="inferred from homology"/>
<evidence type="ECO:0000256" key="6">
    <source>
        <dbReference type="ARBA" id="ARBA00023136"/>
    </source>
</evidence>